<evidence type="ECO:0000313" key="2">
    <source>
        <dbReference type="Proteomes" id="UP000887116"/>
    </source>
</evidence>
<evidence type="ECO:0000313" key="1">
    <source>
        <dbReference type="EMBL" id="GFQ95783.1"/>
    </source>
</evidence>
<comment type="caution">
    <text evidence="1">The sequence shown here is derived from an EMBL/GenBank/DDBJ whole genome shotgun (WGS) entry which is preliminary data.</text>
</comment>
<sequence length="97" mass="11255">MPNTKKSGFFEPTQLREIDKSRESFLAENTPKTQWTRRNACVNCETFQLRRSQELKTANRGLVHVMFSPKNSDSPSDRGDILKVRVLCVRRFLPLTV</sequence>
<keyword evidence="2" id="KW-1185">Reference proteome</keyword>
<dbReference type="Proteomes" id="UP000887116">
    <property type="component" value="Unassembled WGS sequence"/>
</dbReference>
<accession>A0A8X6G505</accession>
<proteinExistence type="predicted"/>
<dbReference type="EMBL" id="BMAO01014573">
    <property type="protein sequence ID" value="GFQ95783.1"/>
    <property type="molecule type" value="Genomic_DNA"/>
</dbReference>
<protein>
    <submittedName>
        <fullName evidence="1">Uncharacterized protein</fullName>
    </submittedName>
</protein>
<reference evidence="1" key="1">
    <citation type="submission" date="2020-07" db="EMBL/GenBank/DDBJ databases">
        <title>Multicomponent nature underlies the extraordinary mechanical properties of spider dragline silk.</title>
        <authorList>
            <person name="Kono N."/>
            <person name="Nakamura H."/>
            <person name="Mori M."/>
            <person name="Yoshida Y."/>
            <person name="Ohtoshi R."/>
            <person name="Malay A.D."/>
            <person name="Moran D.A.P."/>
            <person name="Tomita M."/>
            <person name="Numata K."/>
            <person name="Arakawa K."/>
        </authorList>
    </citation>
    <scope>NUCLEOTIDE SEQUENCE</scope>
</reference>
<organism evidence="1 2">
    <name type="scientific">Trichonephila clavata</name>
    <name type="common">Joro spider</name>
    <name type="synonym">Nephila clavata</name>
    <dbReference type="NCBI Taxonomy" id="2740835"/>
    <lineage>
        <taxon>Eukaryota</taxon>
        <taxon>Metazoa</taxon>
        <taxon>Ecdysozoa</taxon>
        <taxon>Arthropoda</taxon>
        <taxon>Chelicerata</taxon>
        <taxon>Arachnida</taxon>
        <taxon>Araneae</taxon>
        <taxon>Araneomorphae</taxon>
        <taxon>Entelegynae</taxon>
        <taxon>Araneoidea</taxon>
        <taxon>Nephilidae</taxon>
        <taxon>Trichonephila</taxon>
    </lineage>
</organism>
<gene>
    <name evidence="1" type="ORF">TNCT_208931</name>
</gene>
<dbReference type="AlphaFoldDB" id="A0A8X6G505"/>
<name>A0A8X6G505_TRICU</name>